<proteinExistence type="predicted"/>
<accession>A0A8X6NUV6</accession>
<comment type="caution">
    <text evidence="1">The sequence shown here is derived from an EMBL/GenBank/DDBJ whole genome shotgun (WGS) entry which is preliminary data.</text>
</comment>
<evidence type="ECO:0000313" key="1">
    <source>
        <dbReference type="EMBL" id="GFT36148.1"/>
    </source>
</evidence>
<name>A0A8X6NUV6_NEPPI</name>
<dbReference type="OrthoDB" id="6433932at2759"/>
<dbReference type="AlphaFoldDB" id="A0A8X6NUV6"/>
<protein>
    <submittedName>
        <fullName evidence="1">Uncharacterized protein</fullName>
    </submittedName>
</protein>
<sequence length="172" mass="19305">MLNLAGDKVVLNSFLKTLWLQRLPVNMHSIISVSGEDLAKVATMADKIWELNPITPQIGTISFNDENTIADTLSRIDIISVPSVIDLQTIANSQKDEELEMLIKIPSLKILQIPIPDSNKKIYCDISTNYNHPYIPTEFRQKIFSSIHNLSHSGIRSTTKLIDWLGVSYGLT</sequence>
<dbReference type="Proteomes" id="UP000887013">
    <property type="component" value="Unassembled WGS sequence"/>
</dbReference>
<evidence type="ECO:0000313" key="2">
    <source>
        <dbReference type="Proteomes" id="UP000887013"/>
    </source>
</evidence>
<keyword evidence="2" id="KW-1185">Reference proteome</keyword>
<reference evidence="1" key="1">
    <citation type="submission" date="2020-08" db="EMBL/GenBank/DDBJ databases">
        <title>Multicomponent nature underlies the extraordinary mechanical properties of spider dragline silk.</title>
        <authorList>
            <person name="Kono N."/>
            <person name="Nakamura H."/>
            <person name="Mori M."/>
            <person name="Yoshida Y."/>
            <person name="Ohtoshi R."/>
            <person name="Malay A.D."/>
            <person name="Moran D.A.P."/>
            <person name="Tomita M."/>
            <person name="Numata K."/>
            <person name="Arakawa K."/>
        </authorList>
    </citation>
    <scope>NUCLEOTIDE SEQUENCE</scope>
</reference>
<dbReference type="EMBL" id="BMAW01013869">
    <property type="protein sequence ID" value="GFT36148.1"/>
    <property type="molecule type" value="Genomic_DNA"/>
</dbReference>
<organism evidence="1 2">
    <name type="scientific">Nephila pilipes</name>
    <name type="common">Giant wood spider</name>
    <name type="synonym">Nephila maculata</name>
    <dbReference type="NCBI Taxonomy" id="299642"/>
    <lineage>
        <taxon>Eukaryota</taxon>
        <taxon>Metazoa</taxon>
        <taxon>Ecdysozoa</taxon>
        <taxon>Arthropoda</taxon>
        <taxon>Chelicerata</taxon>
        <taxon>Arachnida</taxon>
        <taxon>Araneae</taxon>
        <taxon>Araneomorphae</taxon>
        <taxon>Entelegynae</taxon>
        <taxon>Araneoidea</taxon>
        <taxon>Nephilidae</taxon>
        <taxon>Nephila</taxon>
    </lineage>
</organism>
<gene>
    <name evidence="1" type="ORF">NPIL_339931</name>
</gene>